<dbReference type="EMBL" id="QOIN01000053">
    <property type="protein sequence ID" value="RCG17883.1"/>
    <property type="molecule type" value="Genomic_DNA"/>
</dbReference>
<feature type="region of interest" description="Disordered" evidence="1">
    <location>
        <begin position="1"/>
        <end position="34"/>
    </location>
</feature>
<dbReference type="Pfam" id="PF11716">
    <property type="entry name" value="MDMPI_N"/>
    <property type="match status" value="1"/>
</dbReference>
<proteinExistence type="predicted"/>
<dbReference type="AlphaFoldDB" id="A0A367EIV8"/>
<dbReference type="SUPFAM" id="SSF109854">
    <property type="entry name" value="DinB/YfiT-like putative metalloenzymes"/>
    <property type="match status" value="1"/>
</dbReference>
<reference evidence="3 4" key="1">
    <citation type="submission" date="2018-06" db="EMBL/GenBank/DDBJ databases">
        <title>Streptomyces reniochalinae sp. nov. and Streptomyces diacarnus sp. nov. from marine sponges.</title>
        <authorList>
            <person name="Li L."/>
        </authorList>
    </citation>
    <scope>NUCLEOTIDE SEQUENCE [LARGE SCALE GENOMIC DNA]</scope>
    <source>
        <strain evidence="3 4">LHW51701</strain>
    </source>
</reference>
<evidence type="ECO:0000259" key="2">
    <source>
        <dbReference type="Pfam" id="PF11716"/>
    </source>
</evidence>
<sequence>MDPPDRDGRRAHAAGHTGRPGRQLRPALRHHRRRHARLSTAVFRQEEDNGSGTEDARLGDTAEQATELLRRAVGYALGAAQCVTPALLGRPTPCAAWNLGALLSHVDDSLAALHEGITEGAVALHPHDHEPGPAAVAAPRPGPDPAAAFRRRAARLLGAWAGARPGVRIVAVADAPLTATALALTGAVELAVHGWDIAWSTGHPERAVPGPLAARLLPVARHLVPHDGTRHPLFGPRLPLPDDAPSADRLLAFLGRAPLARAPAPVPGRG</sequence>
<evidence type="ECO:0000313" key="4">
    <source>
        <dbReference type="Proteomes" id="UP000252914"/>
    </source>
</evidence>
<dbReference type="NCBIfam" id="TIGR03083">
    <property type="entry name" value="maleylpyruvate isomerase family mycothiol-dependent enzyme"/>
    <property type="match status" value="1"/>
</dbReference>
<dbReference type="InterPro" id="IPR024344">
    <property type="entry name" value="MDMPI_metal-binding"/>
</dbReference>
<dbReference type="InterPro" id="IPR017520">
    <property type="entry name" value="CHP03086"/>
</dbReference>
<evidence type="ECO:0000313" key="3">
    <source>
        <dbReference type="EMBL" id="RCG17883.1"/>
    </source>
</evidence>
<gene>
    <name evidence="3" type="ORF">DTL70_26910</name>
</gene>
<feature type="domain" description="Mycothiol-dependent maleylpyruvate isomerase metal-binding" evidence="2">
    <location>
        <begin position="77"/>
        <end position="198"/>
    </location>
</feature>
<dbReference type="Gene3D" id="1.20.120.450">
    <property type="entry name" value="dinb family like domain"/>
    <property type="match status" value="1"/>
</dbReference>
<feature type="compositionally biased region" description="Basic and acidic residues" evidence="1">
    <location>
        <begin position="1"/>
        <end position="10"/>
    </location>
</feature>
<name>A0A367EIV8_9ACTN</name>
<accession>A0A367EIV8</accession>
<keyword evidence="4" id="KW-1185">Reference proteome</keyword>
<dbReference type="InterPro" id="IPR017517">
    <property type="entry name" value="Maleyloyr_isom"/>
</dbReference>
<dbReference type="InterPro" id="IPR034660">
    <property type="entry name" value="DinB/YfiT-like"/>
</dbReference>
<comment type="caution">
    <text evidence="3">The sequence shown here is derived from an EMBL/GenBank/DDBJ whole genome shotgun (WGS) entry which is preliminary data.</text>
</comment>
<dbReference type="NCBIfam" id="TIGR03086">
    <property type="entry name" value="TIGR03086 family metal-binding protein"/>
    <property type="match status" value="1"/>
</dbReference>
<dbReference type="GO" id="GO:0046872">
    <property type="term" value="F:metal ion binding"/>
    <property type="evidence" value="ECO:0007669"/>
    <property type="project" value="InterPro"/>
</dbReference>
<protein>
    <submittedName>
        <fullName evidence="3">TIGR03086 family protein</fullName>
    </submittedName>
</protein>
<evidence type="ECO:0000256" key="1">
    <source>
        <dbReference type="SAM" id="MobiDB-lite"/>
    </source>
</evidence>
<dbReference type="Proteomes" id="UP000252914">
    <property type="component" value="Unassembled WGS sequence"/>
</dbReference>
<organism evidence="3 4">
    <name type="scientific">Streptomyces diacarni</name>
    <dbReference type="NCBI Taxonomy" id="2800381"/>
    <lineage>
        <taxon>Bacteria</taxon>
        <taxon>Bacillati</taxon>
        <taxon>Actinomycetota</taxon>
        <taxon>Actinomycetes</taxon>
        <taxon>Kitasatosporales</taxon>
        <taxon>Streptomycetaceae</taxon>
        <taxon>Streptomyces</taxon>
    </lineage>
</organism>